<name>A0A1Z4KSC7_ANAVA</name>
<dbReference type="Gene3D" id="3.40.50.1820">
    <property type="entry name" value="alpha/beta hydrolase"/>
    <property type="match status" value="1"/>
</dbReference>
<dbReference type="AlphaFoldDB" id="A0A1Z4KSC7"/>
<protein>
    <recommendedName>
        <fullName evidence="4">Monoacylglycerol lipase</fullName>
        <ecNumber evidence="3">3.1.1.23</ecNumber>
    </recommendedName>
</protein>
<dbReference type="SUPFAM" id="SSF53474">
    <property type="entry name" value="alpha/beta-Hydrolases"/>
    <property type="match status" value="1"/>
</dbReference>
<comment type="similarity">
    <text evidence="2">Belongs to the AB hydrolase superfamily.</text>
</comment>
<accession>A0A1Z4KSC7</accession>
<dbReference type="FunFam" id="3.40.50.1820:FF:000117">
    <property type="entry name" value="Monoglyceride lipase, putative"/>
    <property type="match status" value="1"/>
</dbReference>
<dbReference type="Proteomes" id="UP000217507">
    <property type="component" value="Chromosome"/>
</dbReference>
<evidence type="ECO:0000313" key="7">
    <source>
        <dbReference type="Proteomes" id="UP000217507"/>
    </source>
</evidence>
<comment type="catalytic activity">
    <reaction evidence="1">
        <text>Hydrolyzes glycerol monoesters of long-chain fatty acids.</text>
        <dbReference type="EC" id="3.1.1.23"/>
    </reaction>
</comment>
<gene>
    <name evidence="6" type="ORF">NIES23_46430</name>
</gene>
<organism evidence="6 7">
    <name type="scientific">Trichormus variabilis NIES-23</name>
    <dbReference type="NCBI Taxonomy" id="1973479"/>
    <lineage>
        <taxon>Bacteria</taxon>
        <taxon>Bacillati</taxon>
        <taxon>Cyanobacteriota</taxon>
        <taxon>Cyanophyceae</taxon>
        <taxon>Nostocales</taxon>
        <taxon>Nostocaceae</taxon>
        <taxon>Trichormus</taxon>
    </lineage>
</organism>
<evidence type="ECO:0000256" key="3">
    <source>
        <dbReference type="ARBA" id="ARBA00013254"/>
    </source>
</evidence>
<evidence type="ECO:0000259" key="5">
    <source>
        <dbReference type="Pfam" id="PF12146"/>
    </source>
</evidence>
<dbReference type="InterPro" id="IPR051044">
    <property type="entry name" value="MAG_DAG_Lipase"/>
</dbReference>
<evidence type="ECO:0000313" key="6">
    <source>
        <dbReference type="EMBL" id="BAY71821.1"/>
    </source>
</evidence>
<dbReference type="EMBL" id="AP018216">
    <property type="protein sequence ID" value="BAY71821.1"/>
    <property type="molecule type" value="Genomic_DNA"/>
</dbReference>
<evidence type="ECO:0000256" key="4">
    <source>
        <dbReference type="ARBA" id="ARBA00071261"/>
    </source>
</evidence>
<dbReference type="PANTHER" id="PTHR11614">
    <property type="entry name" value="PHOSPHOLIPASE-RELATED"/>
    <property type="match status" value="1"/>
</dbReference>
<dbReference type="Pfam" id="PF12146">
    <property type="entry name" value="Hydrolase_4"/>
    <property type="match status" value="1"/>
</dbReference>
<proteinExistence type="inferred from homology"/>
<reference evidence="6 7" key="1">
    <citation type="submission" date="2017-06" db="EMBL/GenBank/DDBJ databases">
        <title>Genome sequencing of cyanobaciteial culture collection at National Institute for Environmental Studies (NIES).</title>
        <authorList>
            <person name="Hirose Y."/>
            <person name="Shimura Y."/>
            <person name="Fujisawa T."/>
            <person name="Nakamura Y."/>
            <person name="Kawachi M."/>
        </authorList>
    </citation>
    <scope>NUCLEOTIDE SEQUENCE [LARGE SCALE GENOMIC DNA]</scope>
    <source>
        <strain evidence="6 7">NIES-23</strain>
    </source>
</reference>
<evidence type="ECO:0000256" key="2">
    <source>
        <dbReference type="ARBA" id="ARBA00008645"/>
    </source>
</evidence>
<dbReference type="InterPro" id="IPR029058">
    <property type="entry name" value="AB_hydrolase_fold"/>
</dbReference>
<dbReference type="EC" id="3.1.1.23" evidence="3"/>
<dbReference type="InterPro" id="IPR022742">
    <property type="entry name" value="Hydrolase_4"/>
</dbReference>
<feature type="domain" description="Serine aminopeptidase S33" evidence="5">
    <location>
        <begin position="27"/>
        <end position="262"/>
    </location>
</feature>
<sequence length="281" mass="31233">MVYHNEGVFKSVDGLELYYQNWYPEVKAKAILVIVHGLGGHSDKYSNIVNHLTAKDYAVYGLDLRGHGRSPGQRGHINAWADFRGDLSAFLELIQTQQPQSPIFLLGHSLGAVVVCDYILRCPKEAAKLQGAIALAPAIGKVGVSKFRLLVGKLLSQIWPRFSLTTGLDLSAGSRDEKVVAAYAQDTLRHNLGSARLATEYFTTVAWIHAHAPDWQIPLLILHGSSDRIASPEGGEIFYKNVGCSDKFRIEYPEAYHDLQADLNYQQVLADIENWLENHLP</sequence>
<dbReference type="GO" id="GO:0047372">
    <property type="term" value="F:monoacylglycerol lipase activity"/>
    <property type="evidence" value="ECO:0007669"/>
    <property type="project" value="UniProtKB-EC"/>
</dbReference>
<evidence type="ECO:0000256" key="1">
    <source>
        <dbReference type="ARBA" id="ARBA00001613"/>
    </source>
</evidence>